<dbReference type="EMBL" id="JAHCLR010000003">
    <property type="protein sequence ID" value="MBS9532362.1"/>
    <property type="molecule type" value="Genomic_DNA"/>
</dbReference>
<proteinExistence type="predicted"/>
<sequence>MTTESLLPYVRLTRSGTGEAVVLLITAHGAERLTLTAAARVAGELTETVADARERSLRADLELAVGTLAGGAEEGAAVAKTQGLTPG</sequence>
<organism evidence="1 2">
    <name type="scientific">Mycolicibacter acidiphilus</name>
    <dbReference type="NCBI Taxonomy" id="2835306"/>
    <lineage>
        <taxon>Bacteria</taxon>
        <taxon>Bacillati</taxon>
        <taxon>Actinomycetota</taxon>
        <taxon>Actinomycetes</taxon>
        <taxon>Mycobacteriales</taxon>
        <taxon>Mycobacteriaceae</taxon>
        <taxon>Mycolicibacter</taxon>
    </lineage>
</organism>
<gene>
    <name evidence="1" type="ORF">KIH27_02025</name>
</gene>
<dbReference type="Proteomes" id="UP001519535">
    <property type="component" value="Unassembled WGS sequence"/>
</dbReference>
<keyword evidence="2" id="KW-1185">Reference proteome</keyword>
<name>A0ABS5REH2_9MYCO</name>
<evidence type="ECO:0000313" key="2">
    <source>
        <dbReference type="Proteomes" id="UP001519535"/>
    </source>
</evidence>
<evidence type="ECO:0000313" key="1">
    <source>
        <dbReference type="EMBL" id="MBS9532362.1"/>
    </source>
</evidence>
<dbReference type="RefSeq" id="WP_214091248.1">
    <property type="nucleotide sequence ID" value="NZ_JAHCLR010000003.1"/>
</dbReference>
<accession>A0ABS5REH2</accession>
<comment type="caution">
    <text evidence="1">The sequence shown here is derived from an EMBL/GenBank/DDBJ whole genome shotgun (WGS) entry which is preliminary data.</text>
</comment>
<reference evidence="1 2" key="1">
    <citation type="submission" date="2021-05" db="EMBL/GenBank/DDBJ databases">
        <title>Mycobacterium acidophilum sp. nov., an extremely acid-tolerant member of the genus Mycobacterium.</title>
        <authorList>
            <person name="Xia J."/>
        </authorList>
    </citation>
    <scope>NUCLEOTIDE SEQUENCE [LARGE SCALE GENOMIC DNA]</scope>
    <source>
        <strain evidence="1 2">M1</strain>
    </source>
</reference>
<protein>
    <submittedName>
        <fullName evidence="1">Uncharacterized protein</fullName>
    </submittedName>
</protein>